<dbReference type="PROSITE" id="PS51782">
    <property type="entry name" value="LYSM"/>
    <property type="match status" value="4"/>
</dbReference>
<dbReference type="InterPro" id="IPR008258">
    <property type="entry name" value="Transglycosylase_SLT_dom_1"/>
</dbReference>
<reference evidence="4 5" key="1">
    <citation type="submission" date="2016-10" db="EMBL/GenBank/DDBJ databases">
        <authorList>
            <person name="de Groot N.N."/>
        </authorList>
    </citation>
    <scope>NUCLEOTIDE SEQUENCE [LARGE SCALE GENOMIC DNA]</scope>
    <source>
        <strain evidence="4 5">NP_1H</strain>
    </source>
</reference>
<feature type="chain" id="PRO_5039055927" evidence="2">
    <location>
        <begin position="22"/>
        <end position="493"/>
    </location>
</feature>
<dbReference type="EMBL" id="FNDT01000009">
    <property type="protein sequence ID" value="SDI30826.1"/>
    <property type="molecule type" value="Genomic_DNA"/>
</dbReference>
<feature type="region of interest" description="Disordered" evidence="1">
    <location>
        <begin position="182"/>
        <end position="205"/>
    </location>
</feature>
<sequence>MGIAVTSAAIPAVVLSSVALAAPAAAAPAPGQVSYQPLKTVPAASGSASAFIPASLVAAQVPRIVPMRSTPSTYVVRPGDTVSGIAARHGVDMHAVLKANGLKTTSIIHPGQKLKLSGATAQAAPARKAAPAPQSATYTVKAGDTLGAISARHGVSLSSVLKANGLSMSSVIHPGQKIRISGSAAAPTPAPKAAAPKPAAPSSGATYTVKAGDTLGAIAARHNVSLGTVLAANGLSMSSIIHPGQKIKLGGGSSVAVQTSPKPAPKPSAAPAGGTYTIKAGDTLGAIAAKHGISLSALLSANKLSATTIIFPGKKLTIPGGSKTSSGEKPADLVPSTFLHYTYPDAVVAEANKNKHTLNNLPAPSQAQMKAIVADTARKMGVDPSLALAFSYQESGFNQRAVSPANAIGAMQVIPMSGEWASDLVGRKLNLLDPYDNATAGVAIIKALIRSSPNLDIAIASYYQGQYSVKTHGMFADTKNYVAAIKAHQKNFR</sequence>
<dbReference type="Pfam" id="PF01464">
    <property type="entry name" value="SLT"/>
    <property type="match status" value="1"/>
</dbReference>
<protein>
    <submittedName>
        <fullName evidence="4">LysM domain-containing protein</fullName>
    </submittedName>
</protein>
<dbReference type="AlphaFoldDB" id="A0A1G8JI43"/>
<dbReference type="InterPro" id="IPR036779">
    <property type="entry name" value="LysM_dom_sf"/>
</dbReference>
<dbReference type="InterPro" id="IPR023346">
    <property type="entry name" value="Lysozyme-like_dom_sf"/>
</dbReference>
<keyword evidence="2" id="KW-0732">Signal</keyword>
<feature type="domain" description="LysM" evidence="3">
    <location>
        <begin position="72"/>
        <end position="116"/>
    </location>
</feature>
<dbReference type="SMART" id="SM00257">
    <property type="entry name" value="LysM"/>
    <property type="match status" value="4"/>
</dbReference>
<keyword evidence="5" id="KW-1185">Reference proteome</keyword>
<feature type="domain" description="LysM" evidence="3">
    <location>
        <begin position="205"/>
        <end position="249"/>
    </location>
</feature>
<dbReference type="STRING" id="335973.SAMN04488693_10911"/>
<feature type="domain" description="LysM" evidence="3">
    <location>
        <begin position="274"/>
        <end position="318"/>
    </location>
</feature>
<accession>A0A1G8JI43</accession>
<evidence type="ECO:0000256" key="2">
    <source>
        <dbReference type="SAM" id="SignalP"/>
    </source>
</evidence>
<evidence type="ECO:0000256" key="1">
    <source>
        <dbReference type="SAM" id="MobiDB-lite"/>
    </source>
</evidence>
<dbReference type="PANTHER" id="PTHR33734:SF22">
    <property type="entry name" value="MEMBRANE-BOUND LYTIC MUREIN TRANSGLYCOSYLASE D"/>
    <property type="match status" value="1"/>
</dbReference>
<dbReference type="Gene3D" id="1.10.530.10">
    <property type="match status" value="1"/>
</dbReference>
<organism evidence="4 5">
    <name type="scientific">Arthrobacter subterraneus</name>
    <dbReference type="NCBI Taxonomy" id="335973"/>
    <lineage>
        <taxon>Bacteria</taxon>
        <taxon>Bacillati</taxon>
        <taxon>Actinomycetota</taxon>
        <taxon>Actinomycetes</taxon>
        <taxon>Micrococcales</taxon>
        <taxon>Micrococcaceae</taxon>
        <taxon>Arthrobacter</taxon>
    </lineage>
</organism>
<dbReference type="GO" id="GO:0008932">
    <property type="term" value="F:lytic endotransglycosylase activity"/>
    <property type="evidence" value="ECO:0007669"/>
    <property type="project" value="TreeGrafter"/>
</dbReference>
<dbReference type="SUPFAM" id="SSF54106">
    <property type="entry name" value="LysM domain"/>
    <property type="match status" value="4"/>
</dbReference>
<evidence type="ECO:0000313" key="4">
    <source>
        <dbReference type="EMBL" id="SDI30826.1"/>
    </source>
</evidence>
<evidence type="ECO:0000313" key="5">
    <source>
        <dbReference type="Proteomes" id="UP000199258"/>
    </source>
</evidence>
<feature type="signal peptide" evidence="2">
    <location>
        <begin position="1"/>
        <end position="21"/>
    </location>
</feature>
<dbReference type="CDD" id="cd00254">
    <property type="entry name" value="LT-like"/>
    <property type="match status" value="1"/>
</dbReference>
<proteinExistence type="predicted"/>
<dbReference type="PANTHER" id="PTHR33734">
    <property type="entry name" value="LYSM DOMAIN-CONTAINING GPI-ANCHORED PROTEIN 2"/>
    <property type="match status" value="1"/>
</dbReference>
<dbReference type="InterPro" id="IPR018392">
    <property type="entry name" value="LysM"/>
</dbReference>
<dbReference type="CDD" id="cd00118">
    <property type="entry name" value="LysM"/>
    <property type="match status" value="4"/>
</dbReference>
<gene>
    <name evidence="4" type="ORF">SAMN04488693_10911</name>
</gene>
<dbReference type="Proteomes" id="UP000199258">
    <property type="component" value="Unassembled WGS sequence"/>
</dbReference>
<dbReference type="Pfam" id="PF01476">
    <property type="entry name" value="LysM"/>
    <property type="match status" value="4"/>
</dbReference>
<feature type="domain" description="LysM" evidence="3">
    <location>
        <begin position="136"/>
        <end position="180"/>
    </location>
</feature>
<feature type="region of interest" description="Disordered" evidence="1">
    <location>
        <begin position="251"/>
        <end position="272"/>
    </location>
</feature>
<dbReference type="SUPFAM" id="SSF53955">
    <property type="entry name" value="Lysozyme-like"/>
    <property type="match status" value="1"/>
</dbReference>
<dbReference type="Gene3D" id="3.10.350.10">
    <property type="entry name" value="LysM domain"/>
    <property type="match status" value="4"/>
</dbReference>
<name>A0A1G8JI43_9MICC</name>
<evidence type="ECO:0000259" key="3">
    <source>
        <dbReference type="PROSITE" id="PS51782"/>
    </source>
</evidence>